<sequence>MSTTDRPWLHTEHGANIGHTETWTWEAAVQLQLERVRNGDGWNPVLDAYQFVMALRMVLRGVQMTRRHLVTEPARALLDEALADFTAAVPGGKDARDVIEHFDEYTQGTGRLQHPPGTKEKDRRPDDRLAEAFRIEFGWRREGGERRPVRTVGPYPIDLVTAADAAKRLRCDAYEALRMDEGSPWPRGSAYAVEHAADPRRLRA</sequence>
<reference evidence="1 2" key="1">
    <citation type="submission" date="2023-09" db="EMBL/GenBank/DDBJ databases">
        <title>Streptomyces sp. nov.: A antagonism against Alternaria gaisen Producing Streptochlin, Isolated from Tamarix root soil.</title>
        <authorList>
            <person name="Chen Y."/>
        </authorList>
    </citation>
    <scope>NUCLEOTIDE SEQUENCE [LARGE SCALE GENOMIC DNA]</scope>
    <source>
        <strain evidence="1 2">TRM76323</strain>
    </source>
</reference>
<keyword evidence="2" id="KW-1185">Reference proteome</keyword>
<dbReference type="RefSeq" id="WP_315881321.1">
    <property type="nucleotide sequence ID" value="NZ_JAWCTQ010000061.1"/>
</dbReference>
<comment type="caution">
    <text evidence="1">The sequence shown here is derived from an EMBL/GenBank/DDBJ whole genome shotgun (WGS) entry which is preliminary data.</text>
</comment>
<evidence type="ECO:0000313" key="1">
    <source>
        <dbReference type="EMBL" id="MDT9686287.1"/>
    </source>
</evidence>
<protein>
    <submittedName>
        <fullName evidence="1">Uncharacterized protein</fullName>
    </submittedName>
</protein>
<accession>A0ABU3QVC0</accession>
<organism evidence="1 2">
    <name type="scientific">Streptomyces tamarix</name>
    <dbReference type="NCBI Taxonomy" id="3078565"/>
    <lineage>
        <taxon>Bacteria</taxon>
        <taxon>Bacillati</taxon>
        <taxon>Actinomycetota</taxon>
        <taxon>Actinomycetes</taxon>
        <taxon>Kitasatosporales</taxon>
        <taxon>Streptomycetaceae</taxon>
        <taxon>Streptomyces</taxon>
    </lineage>
</organism>
<gene>
    <name evidence="1" type="ORF">RND61_30085</name>
</gene>
<proteinExistence type="predicted"/>
<evidence type="ECO:0000313" key="2">
    <source>
        <dbReference type="Proteomes" id="UP001250181"/>
    </source>
</evidence>
<dbReference type="Proteomes" id="UP001250181">
    <property type="component" value="Unassembled WGS sequence"/>
</dbReference>
<name>A0ABU3QVC0_9ACTN</name>
<dbReference type="EMBL" id="JAWCTQ010000061">
    <property type="protein sequence ID" value="MDT9686287.1"/>
    <property type="molecule type" value="Genomic_DNA"/>
</dbReference>